<dbReference type="Proteomes" id="UP000827872">
    <property type="component" value="Linkage Group LG05"/>
</dbReference>
<sequence length="113" mass="13110">MRTMSVSSSGQLHLRSPNRCSSSSCHQCHFFKRNCSLSRSFKLPSVSRHHRYKHCSNWCRDHDSHTCWSPSEHLRNSRCHSLLPIQVSPELLHTDDLHSHSDKSDTARNFAIQ</sequence>
<name>A0ACB8F5F9_9SAUR</name>
<reference evidence="1" key="1">
    <citation type="submission" date="2021-08" db="EMBL/GenBank/DDBJ databases">
        <title>The first chromosome-level gecko genome reveals the dynamic sex chromosomes of Neotropical dwarf geckos (Sphaerodactylidae: Sphaerodactylus).</title>
        <authorList>
            <person name="Pinto B.J."/>
            <person name="Keating S.E."/>
            <person name="Gamble T."/>
        </authorList>
    </citation>
    <scope>NUCLEOTIDE SEQUENCE</scope>
    <source>
        <strain evidence="1">TG3544</strain>
    </source>
</reference>
<protein>
    <submittedName>
        <fullName evidence="1">Uncharacterized protein</fullName>
    </submittedName>
</protein>
<accession>A0ACB8F5F9</accession>
<gene>
    <name evidence="1" type="ORF">K3G42_024120</name>
</gene>
<proteinExistence type="predicted"/>
<comment type="caution">
    <text evidence="1">The sequence shown here is derived from an EMBL/GenBank/DDBJ whole genome shotgun (WGS) entry which is preliminary data.</text>
</comment>
<evidence type="ECO:0000313" key="2">
    <source>
        <dbReference type="Proteomes" id="UP000827872"/>
    </source>
</evidence>
<organism evidence="1 2">
    <name type="scientific">Sphaerodactylus townsendi</name>
    <dbReference type="NCBI Taxonomy" id="933632"/>
    <lineage>
        <taxon>Eukaryota</taxon>
        <taxon>Metazoa</taxon>
        <taxon>Chordata</taxon>
        <taxon>Craniata</taxon>
        <taxon>Vertebrata</taxon>
        <taxon>Euteleostomi</taxon>
        <taxon>Lepidosauria</taxon>
        <taxon>Squamata</taxon>
        <taxon>Bifurcata</taxon>
        <taxon>Gekkota</taxon>
        <taxon>Sphaerodactylidae</taxon>
        <taxon>Sphaerodactylus</taxon>
    </lineage>
</organism>
<evidence type="ECO:0000313" key="1">
    <source>
        <dbReference type="EMBL" id="KAH8000299.1"/>
    </source>
</evidence>
<keyword evidence="2" id="KW-1185">Reference proteome</keyword>
<dbReference type="EMBL" id="CM037618">
    <property type="protein sequence ID" value="KAH8000299.1"/>
    <property type="molecule type" value="Genomic_DNA"/>
</dbReference>